<keyword evidence="2" id="KW-1185">Reference proteome</keyword>
<dbReference type="Proteomes" id="UP000265520">
    <property type="component" value="Unassembled WGS sequence"/>
</dbReference>
<comment type="caution">
    <text evidence="1">The sequence shown here is derived from an EMBL/GenBank/DDBJ whole genome shotgun (WGS) entry which is preliminary data.</text>
</comment>
<organism evidence="1 2">
    <name type="scientific">Trifolium medium</name>
    <dbReference type="NCBI Taxonomy" id="97028"/>
    <lineage>
        <taxon>Eukaryota</taxon>
        <taxon>Viridiplantae</taxon>
        <taxon>Streptophyta</taxon>
        <taxon>Embryophyta</taxon>
        <taxon>Tracheophyta</taxon>
        <taxon>Spermatophyta</taxon>
        <taxon>Magnoliopsida</taxon>
        <taxon>eudicotyledons</taxon>
        <taxon>Gunneridae</taxon>
        <taxon>Pentapetalae</taxon>
        <taxon>rosids</taxon>
        <taxon>fabids</taxon>
        <taxon>Fabales</taxon>
        <taxon>Fabaceae</taxon>
        <taxon>Papilionoideae</taxon>
        <taxon>50 kb inversion clade</taxon>
        <taxon>NPAAA clade</taxon>
        <taxon>Hologalegina</taxon>
        <taxon>IRL clade</taxon>
        <taxon>Trifolieae</taxon>
        <taxon>Trifolium</taxon>
    </lineage>
</organism>
<protein>
    <submittedName>
        <fullName evidence="1">Uncharacterized protein</fullName>
    </submittedName>
</protein>
<evidence type="ECO:0000313" key="2">
    <source>
        <dbReference type="Proteomes" id="UP000265520"/>
    </source>
</evidence>
<sequence length="16" mass="1741">MEMTAFCAARCPELPA</sequence>
<name>A0A392QWD1_9FABA</name>
<dbReference type="AlphaFoldDB" id="A0A392QWD1"/>
<evidence type="ECO:0000313" key="1">
    <source>
        <dbReference type="EMBL" id="MCI28347.1"/>
    </source>
</evidence>
<reference evidence="1 2" key="1">
    <citation type="journal article" date="2018" name="Front. Plant Sci.">
        <title>Red Clover (Trifolium pratense) and Zigzag Clover (T. medium) - A Picture of Genomic Similarities and Differences.</title>
        <authorList>
            <person name="Dluhosova J."/>
            <person name="Istvanek J."/>
            <person name="Nedelnik J."/>
            <person name="Repkova J."/>
        </authorList>
    </citation>
    <scope>NUCLEOTIDE SEQUENCE [LARGE SCALE GENOMIC DNA]</scope>
    <source>
        <strain evidence="2">cv. 10/8</strain>
        <tissue evidence="1">Leaf</tissue>
    </source>
</reference>
<feature type="non-terminal residue" evidence="1">
    <location>
        <position position="16"/>
    </location>
</feature>
<accession>A0A392QWD1</accession>
<dbReference type="EMBL" id="LXQA010165140">
    <property type="protein sequence ID" value="MCI28347.1"/>
    <property type="molecule type" value="Genomic_DNA"/>
</dbReference>
<proteinExistence type="predicted"/>